<protein>
    <recommendedName>
        <fullName evidence="9">Selenoprotein O</fullName>
    </recommendedName>
</protein>
<dbReference type="InterPro" id="IPR003846">
    <property type="entry name" value="SelO"/>
</dbReference>
<dbReference type="Pfam" id="PF02696">
    <property type="entry name" value="SelO"/>
    <property type="match status" value="1"/>
</dbReference>
<accession>A0AA38HFJ3</accession>
<dbReference type="RefSeq" id="XP_052948949.1">
    <property type="nucleotide sequence ID" value="XM_053087775.1"/>
</dbReference>
<dbReference type="GO" id="GO:0005739">
    <property type="term" value="C:mitochondrion"/>
    <property type="evidence" value="ECO:0007669"/>
    <property type="project" value="TreeGrafter"/>
</dbReference>
<dbReference type="GeneID" id="77726980"/>
<sequence length="704" mass="77205">MSASKYPIHRLPLPAKTLQSCIPQLELDPSPVSQRRATTFKTSTEGIWARVNPLWASWPLRVTKEELLEMGVDVDAGQQVNVEDVLKRWDAVDSVDQEAESSKSALQRWTSDHRLKLESYLLGVSQGTLEDSLPQLDASSDLSADSEANTVLTDVLSGRHVVASGEGSYGPWSTRYCGHQFGVWAGQLGDGRAISLLETTSDKGGRQEIQLKGGGRTPFSRTADGLAVLRSGVREYLGCEAIAALDIPTTRALALLTAPSLPVMREYGPEPTSLTARIAPSFIRIGHFEALSPSKSARDSRQMFFGGQWRGAAEDEDGGPVGGQGNLESLGKLVEWCKGIMGELGWFEGNEKVGAKEVFDMAVKRNAEMVAGWQAYGFCHGVINTDNVSILGLTIDYGPYAFMDVFDENHICNHSDPSGLYSYANQPPRIVFALDKLYQALAPLIGYEATSSTIATEGWSSKASSSDVEAWRNEAEVVMKGWEEKYWSIQKAKEKELWMKRFGLKTSQPSDDRSIIQDFLSNLHAYNMDFHTSFRRLAYFSPPPPSSTAAETDNHLSEYITSFVQAGIVAREESEVTSAIEGWTKWFKVYGERISAEEDAWGSGGLGERKQSMLGANPRFVLRQWVLEELIKGMEAGVKAGDEAGKADARAKLARILAMSASPYETYGEEVGDGACPTPEVEEERRLCGLGSRNMLGFQCSCSS</sequence>
<keyword evidence="6" id="KW-0547">Nucleotide-binding</keyword>
<keyword evidence="8" id="KW-0460">Magnesium</keyword>
<evidence type="ECO:0000256" key="4">
    <source>
        <dbReference type="ARBA" id="ARBA00022695"/>
    </source>
</evidence>
<keyword evidence="7" id="KW-0067">ATP-binding</keyword>
<evidence type="ECO:0000313" key="11">
    <source>
        <dbReference type="Proteomes" id="UP001164286"/>
    </source>
</evidence>
<dbReference type="GO" id="GO:0070733">
    <property type="term" value="F:AMPylase activity"/>
    <property type="evidence" value="ECO:0007669"/>
    <property type="project" value="TreeGrafter"/>
</dbReference>
<evidence type="ECO:0000256" key="1">
    <source>
        <dbReference type="ARBA" id="ARBA00001946"/>
    </source>
</evidence>
<dbReference type="GO" id="GO:0046872">
    <property type="term" value="F:metal ion binding"/>
    <property type="evidence" value="ECO:0007669"/>
    <property type="project" value="UniProtKB-KW"/>
</dbReference>
<keyword evidence="5" id="KW-0479">Metal-binding</keyword>
<comment type="similarity">
    <text evidence="2">Belongs to the SELO family.</text>
</comment>
<evidence type="ECO:0000256" key="5">
    <source>
        <dbReference type="ARBA" id="ARBA00022723"/>
    </source>
</evidence>
<dbReference type="EMBL" id="JAKWFO010000001">
    <property type="protein sequence ID" value="KAI9639172.1"/>
    <property type="molecule type" value="Genomic_DNA"/>
</dbReference>
<name>A0AA38HFJ3_9TREE</name>
<evidence type="ECO:0000256" key="7">
    <source>
        <dbReference type="ARBA" id="ARBA00022840"/>
    </source>
</evidence>
<keyword evidence="11" id="KW-1185">Reference proteome</keyword>
<evidence type="ECO:0000256" key="6">
    <source>
        <dbReference type="ARBA" id="ARBA00022741"/>
    </source>
</evidence>
<evidence type="ECO:0000256" key="2">
    <source>
        <dbReference type="ARBA" id="ARBA00009747"/>
    </source>
</evidence>
<organism evidence="10 11">
    <name type="scientific">Dioszegia hungarica</name>
    <dbReference type="NCBI Taxonomy" id="4972"/>
    <lineage>
        <taxon>Eukaryota</taxon>
        <taxon>Fungi</taxon>
        <taxon>Dikarya</taxon>
        <taxon>Basidiomycota</taxon>
        <taxon>Agaricomycotina</taxon>
        <taxon>Tremellomycetes</taxon>
        <taxon>Tremellales</taxon>
        <taxon>Bulleribasidiaceae</taxon>
        <taxon>Dioszegia</taxon>
    </lineage>
</organism>
<proteinExistence type="inferred from homology"/>
<reference evidence="10" key="1">
    <citation type="journal article" date="2022" name="G3 (Bethesda)">
        <title>High quality genome of the basidiomycete yeast Dioszegia hungarica PDD-24b-2 isolated from cloud water.</title>
        <authorList>
            <person name="Jarrige D."/>
            <person name="Haridas S."/>
            <person name="Bleykasten-Grosshans C."/>
            <person name="Joly M."/>
            <person name="Nadalig T."/>
            <person name="Sancelme M."/>
            <person name="Vuilleumier S."/>
            <person name="Grigoriev I.V."/>
            <person name="Amato P."/>
            <person name="Bringel F."/>
        </authorList>
    </citation>
    <scope>NUCLEOTIDE SEQUENCE</scope>
    <source>
        <strain evidence="10">PDD-24b-2</strain>
    </source>
</reference>
<dbReference type="AlphaFoldDB" id="A0AA38HFJ3"/>
<evidence type="ECO:0000256" key="3">
    <source>
        <dbReference type="ARBA" id="ARBA00022679"/>
    </source>
</evidence>
<comment type="cofactor">
    <cofactor evidence="1">
        <name>Mg(2+)</name>
        <dbReference type="ChEBI" id="CHEBI:18420"/>
    </cofactor>
</comment>
<gene>
    <name evidence="10" type="ORF">MKK02DRAFT_29284</name>
</gene>
<dbReference type="PANTHER" id="PTHR32057">
    <property type="entry name" value="PROTEIN ADENYLYLTRANSFERASE SELO, MITOCHONDRIAL"/>
    <property type="match status" value="1"/>
</dbReference>
<dbReference type="PANTHER" id="PTHR32057:SF14">
    <property type="entry name" value="PROTEIN ADENYLYLTRANSFERASE SELO, MITOCHONDRIAL"/>
    <property type="match status" value="1"/>
</dbReference>
<dbReference type="Proteomes" id="UP001164286">
    <property type="component" value="Unassembled WGS sequence"/>
</dbReference>
<keyword evidence="3" id="KW-0808">Transferase</keyword>
<evidence type="ECO:0000313" key="10">
    <source>
        <dbReference type="EMBL" id="KAI9639172.1"/>
    </source>
</evidence>
<evidence type="ECO:0000256" key="9">
    <source>
        <dbReference type="ARBA" id="ARBA00031547"/>
    </source>
</evidence>
<keyword evidence="4" id="KW-0548">Nucleotidyltransferase</keyword>
<comment type="caution">
    <text evidence="10">The sequence shown here is derived from an EMBL/GenBank/DDBJ whole genome shotgun (WGS) entry which is preliminary data.</text>
</comment>
<evidence type="ECO:0000256" key="8">
    <source>
        <dbReference type="ARBA" id="ARBA00022842"/>
    </source>
</evidence>
<dbReference type="GO" id="GO:0005524">
    <property type="term" value="F:ATP binding"/>
    <property type="evidence" value="ECO:0007669"/>
    <property type="project" value="UniProtKB-KW"/>
</dbReference>